<dbReference type="EMBL" id="PZQS01000001">
    <property type="protein sequence ID" value="PVD38402.1"/>
    <property type="molecule type" value="Genomic_DNA"/>
</dbReference>
<comment type="caution">
    <text evidence="5">The sequence shown here is derived from an EMBL/GenBank/DDBJ whole genome shotgun (WGS) entry which is preliminary data.</text>
</comment>
<dbReference type="PROSITE" id="PS50082">
    <property type="entry name" value="WD_REPEATS_2"/>
    <property type="match status" value="1"/>
</dbReference>
<dbReference type="AlphaFoldDB" id="A0A2T7PYA1"/>
<proteinExistence type="predicted"/>
<dbReference type="InterPro" id="IPR015943">
    <property type="entry name" value="WD40/YVTN_repeat-like_dom_sf"/>
</dbReference>
<organism evidence="5 6">
    <name type="scientific">Pomacea canaliculata</name>
    <name type="common">Golden apple snail</name>
    <dbReference type="NCBI Taxonomy" id="400727"/>
    <lineage>
        <taxon>Eukaryota</taxon>
        <taxon>Metazoa</taxon>
        <taxon>Spiralia</taxon>
        <taxon>Lophotrochozoa</taxon>
        <taxon>Mollusca</taxon>
        <taxon>Gastropoda</taxon>
        <taxon>Caenogastropoda</taxon>
        <taxon>Architaenioglossa</taxon>
        <taxon>Ampullarioidea</taxon>
        <taxon>Ampullariidae</taxon>
        <taxon>Pomacea</taxon>
    </lineage>
</organism>
<evidence type="ECO:0000256" key="3">
    <source>
        <dbReference type="PROSITE-ProRule" id="PRU00221"/>
    </source>
</evidence>
<keyword evidence="2" id="KW-0677">Repeat</keyword>
<sequence>MRGLPPSSLRAMKGGFGWSLHNKGGLLGQFAATEQVGEMVLAMTTDPQNELLITGDTRGYVRVWDLLLYCNREAESISETELEARDDAFHKKFLFLRAHAFPITCITYVADRELIITGDQGKAVGEEYLPAQEQVRIWLLSGRYIGTCGEPWQSLISPQQKMVQLRHLPSELRHCLSARTFKVIQVGAKHLLWDKAIRLVKQHLRGRQYKEKVTGKEKKEEKTKSSESLDQEWRNPRRSSILGSTYKPNLHYKPRPAIFTQNNIKKWTGYKASLALSMDRKKSRNVQVESSMEIISRKQ</sequence>
<feature type="region of interest" description="Disordered" evidence="4">
    <location>
        <begin position="210"/>
        <end position="234"/>
    </location>
</feature>
<dbReference type="Gene3D" id="2.130.10.10">
    <property type="entry name" value="YVTN repeat-like/Quinoprotein amine dehydrogenase"/>
    <property type="match status" value="1"/>
</dbReference>
<reference evidence="5 6" key="1">
    <citation type="submission" date="2018-04" db="EMBL/GenBank/DDBJ databases">
        <title>The genome of golden apple snail Pomacea canaliculata provides insight into stress tolerance and invasive adaptation.</title>
        <authorList>
            <person name="Liu C."/>
            <person name="Liu B."/>
            <person name="Ren Y."/>
            <person name="Zhang Y."/>
            <person name="Wang H."/>
            <person name="Li S."/>
            <person name="Jiang F."/>
            <person name="Yin L."/>
            <person name="Zhang G."/>
            <person name="Qian W."/>
            <person name="Fan W."/>
        </authorList>
    </citation>
    <scope>NUCLEOTIDE SEQUENCE [LARGE SCALE GENOMIC DNA]</scope>
    <source>
        <strain evidence="5">SZHN2017</strain>
        <tissue evidence="5">Muscle</tissue>
    </source>
</reference>
<evidence type="ECO:0000256" key="2">
    <source>
        <dbReference type="ARBA" id="ARBA00022737"/>
    </source>
</evidence>
<evidence type="ECO:0000256" key="1">
    <source>
        <dbReference type="ARBA" id="ARBA00014901"/>
    </source>
</evidence>
<dbReference type="OrthoDB" id="5980302at2759"/>
<gene>
    <name evidence="5" type="ORF">C0Q70_01017</name>
</gene>
<evidence type="ECO:0000256" key="4">
    <source>
        <dbReference type="SAM" id="MobiDB-lite"/>
    </source>
</evidence>
<dbReference type="SUPFAM" id="SSF50978">
    <property type="entry name" value="WD40 repeat-like"/>
    <property type="match status" value="1"/>
</dbReference>
<name>A0A2T7PYA1_POMCA</name>
<dbReference type="PANTHER" id="PTHR44324:SF6">
    <property type="entry name" value="EF-HAND CALCIUM BINDING DOMAIN 8"/>
    <property type="match status" value="1"/>
</dbReference>
<dbReference type="InterPro" id="IPR001680">
    <property type="entry name" value="WD40_rpt"/>
</dbReference>
<protein>
    <recommendedName>
        <fullName evidence="1">WD repeat-containing protein on Y chromosome</fullName>
    </recommendedName>
</protein>
<dbReference type="InterPro" id="IPR051242">
    <property type="entry name" value="WD-EF-hand_domain"/>
</dbReference>
<dbReference type="Proteomes" id="UP000245119">
    <property type="component" value="Linkage Group LG1"/>
</dbReference>
<feature type="repeat" description="WD" evidence="3">
    <location>
        <begin position="40"/>
        <end position="66"/>
    </location>
</feature>
<keyword evidence="6" id="KW-1185">Reference proteome</keyword>
<dbReference type="PANTHER" id="PTHR44324">
    <property type="entry name" value="WD40 REPEAT DOMAIN 95"/>
    <property type="match status" value="1"/>
</dbReference>
<dbReference type="InterPro" id="IPR036322">
    <property type="entry name" value="WD40_repeat_dom_sf"/>
</dbReference>
<evidence type="ECO:0000313" key="6">
    <source>
        <dbReference type="Proteomes" id="UP000245119"/>
    </source>
</evidence>
<evidence type="ECO:0000313" key="5">
    <source>
        <dbReference type="EMBL" id="PVD38402.1"/>
    </source>
</evidence>
<keyword evidence="3" id="KW-0853">WD repeat</keyword>
<accession>A0A2T7PYA1</accession>